<proteinExistence type="predicted"/>
<dbReference type="Pfam" id="PF01370">
    <property type="entry name" value="Epimerase"/>
    <property type="match status" value="1"/>
</dbReference>
<organism evidence="2">
    <name type="scientific">marine metagenome</name>
    <dbReference type="NCBI Taxonomy" id="408172"/>
    <lineage>
        <taxon>unclassified sequences</taxon>
        <taxon>metagenomes</taxon>
        <taxon>ecological metagenomes</taxon>
    </lineage>
</organism>
<dbReference type="SUPFAM" id="SSF51735">
    <property type="entry name" value="NAD(P)-binding Rossmann-fold domains"/>
    <property type="match status" value="1"/>
</dbReference>
<reference evidence="2" key="1">
    <citation type="submission" date="2018-05" db="EMBL/GenBank/DDBJ databases">
        <authorList>
            <person name="Lanie J.A."/>
            <person name="Ng W.-L."/>
            <person name="Kazmierczak K.M."/>
            <person name="Andrzejewski T.M."/>
            <person name="Davidsen T.M."/>
            <person name="Wayne K.J."/>
            <person name="Tettelin H."/>
            <person name="Glass J.I."/>
            <person name="Rusch D."/>
            <person name="Podicherti R."/>
            <person name="Tsui H.-C.T."/>
            <person name="Winkler M.E."/>
        </authorList>
    </citation>
    <scope>NUCLEOTIDE SEQUENCE</scope>
</reference>
<dbReference type="PANTHER" id="PTHR43245:SF53">
    <property type="entry name" value="EPIMERASE-RELATED"/>
    <property type="match status" value="1"/>
</dbReference>
<dbReference type="PANTHER" id="PTHR43245">
    <property type="entry name" value="BIFUNCTIONAL POLYMYXIN RESISTANCE PROTEIN ARNA"/>
    <property type="match status" value="1"/>
</dbReference>
<protein>
    <recommendedName>
        <fullName evidence="1">NAD-dependent epimerase/dehydratase domain-containing protein</fullName>
    </recommendedName>
</protein>
<feature type="domain" description="NAD-dependent epimerase/dehydratase" evidence="1">
    <location>
        <begin position="1"/>
        <end position="236"/>
    </location>
</feature>
<sequence length="316" mass="34594">VIGGAGFIGSHIVDQLLAEPVREIVVIDNFVRGGLANIERSLADPRVRVVEGNITSPDFLEGLLENAAGVFHLAALWLFECVHEPRSAVEVNVVGTYNVVEAAARAGVRKVVYSSSASVYGNAVVTPMTEDHPFNNRTMYGATKIAGEQFFRSFFEQHGLDYVGLRYMNVYGPRMDDKGAYVSVIMKVLDRIERDLPPVIFGDGSQSYDFVHVDDVARANILALKSDASDECVNIGMGVKTSIDELVAQLLTLTGSRLVPEYQPEEQMFVTHRVGSTEKAERLLGFVAQVPLEEGLRSVVTWRQSDSAFATAPQPT</sequence>
<evidence type="ECO:0000259" key="1">
    <source>
        <dbReference type="Pfam" id="PF01370"/>
    </source>
</evidence>
<feature type="non-terminal residue" evidence="2">
    <location>
        <position position="1"/>
    </location>
</feature>
<dbReference type="AlphaFoldDB" id="A0A381W478"/>
<evidence type="ECO:0000313" key="2">
    <source>
        <dbReference type="EMBL" id="SVA46703.1"/>
    </source>
</evidence>
<accession>A0A381W478</accession>
<dbReference type="InterPro" id="IPR050177">
    <property type="entry name" value="Lipid_A_modif_metabolic_enz"/>
</dbReference>
<dbReference type="InterPro" id="IPR036291">
    <property type="entry name" value="NAD(P)-bd_dom_sf"/>
</dbReference>
<dbReference type="InterPro" id="IPR001509">
    <property type="entry name" value="Epimerase_deHydtase"/>
</dbReference>
<name>A0A381W478_9ZZZZ</name>
<dbReference type="EMBL" id="UINC01010506">
    <property type="protein sequence ID" value="SVA46703.1"/>
    <property type="molecule type" value="Genomic_DNA"/>
</dbReference>
<dbReference type="Gene3D" id="3.90.25.10">
    <property type="entry name" value="UDP-galactose 4-epimerase, domain 1"/>
    <property type="match status" value="1"/>
</dbReference>
<gene>
    <name evidence="2" type="ORF">METZ01_LOCUS99557</name>
</gene>
<dbReference type="Gene3D" id="3.40.50.720">
    <property type="entry name" value="NAD(P)-binding Rossmann-like Domain"/>
    <property type="match status" value="1"/>
</dbReference>